<dbReference type="InterPro" id="IPR004636">
    <property type="entry name" value="AcOrn/SuccOrn_fam"/>
</dbReference>
<dbReference type="FunFam" id="3.40.640.10:FF:000004">
    <property type="entry name" value="Acetylornithine aminotransferase"/>
    <property type="match status" value="1"/>
</dbReference>
<comment type="subcellular location">
    <subcellularLocation>
        <location evidence="5">Cytoplasm</location>
    </subcellularLocation>
</comment>
<evidence type="ECO:0000256" key="5">
    <source>
        <dbReference type="HAMAP-Rule" id="MF_01107"/>
    </source>
</evidence>
<dbReference type="InterPro" id="IPR015424">
    <property type="entry name" value="PyrdxlP-dep_Trfase"/>
</dbReference>
<name>A0A6C2U4I6_PONDE</name>
<keyword evidence="3 5" id="KW-0808">Transferase</keyword>
<dbReference type="NCBIfam" id="NF002325">
    <property type="entry name" value="PRK01278.1"/>
    <property type="match status" value="1"/>
</dbReference>
<feature type="binding site" evidence="5">
    <location>
        <begin position="221"/>
        <end position="224"/>
    </location>
    <ligand>
        <name>pyridoxal 5'-phosphate</name>
        <dbReference type="ChEBI" id="CHEBI:597326"/>
    </ligand>
</feature>
<dbReference type="PANTHER" id="PTHR11986">
    <property type="entry name" value="AMINOTRANSFERASE CLASS III"/>
    <property type="match status" value="1"/>
</dbReference>
<dbReference type="InterPro" id="IPR015422">
    <property type="entry name" value="PyrdxlP-dep_Trfase_small"/>
</dbReference>
<dbReference type="GO" id="GO:0042802">
    <property type="term" value="F:identical protein binding"/>
    <property type="evidence" value="ECO:0007669"/>
    <property type="project" value="TreeGrafter"/>
</dbReference>
<dbReference type="HAMAP" id="MF_01107">
    <property type="entry name" value="ArgD_aminotrans_3"/>
    <property type="match status" value="1"/>
</dbReference>
<evidence type="ECO:0000313" key="7">
    <source>
        <dbReference type="Proteomes" id="UP000366872"/>
    </source>
</evidence>
<comment type="pathway">
    <text evidence="5">Amino-acid biosynthesis; L-arginine biosynthesis; N(2)-acetyl-L-ornithine from L-glutamate: step 4/4.</text>
</comment>
<feature type="binding site" evidence="5">
    <location>
        <position position="278"/>
    </location>
    <ligand>
        <name>N(2)-acetyl-L-ornithine</name>
        <dbReference type="ChEBI" id="CHEBI:57805"/>
    </ligand>
</feature>
<gene>
    <name evidence="5 6" type="primary">argD</name>
    <name evidence="6" type="ORF">PDESU_03558</name>
</gene>
<keyword evidence="4 5" id="KW-0663">Pyridoxal phosphate</keyword>
<organism evidence="6 7">
    <name type="scientific">Pontiella desulfatans</name>
    <dbReference type="NCBI Taxonomy" id="2750659"/>
    <lineage>
        <taxon>Bacteria</taxon>
        <taxon>Pseudomonadati</taxon>
        <taxon>Kiritimatiellota</taxon>
        <taxon>Kiritimatiellia</taxon>
        <taxon>Kiritimatiellales</taxon>
        <taxon>Pontiellaceae</taxon>
        <taxon>Pontiella</taxon>
    </lineage>
</organism>
<comment type="subunit">
    <text evidence="5">Homodimer.</text>
</comment>
<dbReference type="PANTHER" id="PTHR11986:SF79">
    <property type="entry name" value="ACETYLORNITHINE AMINOTRANSFERASE, MITOCHONDRIAL"/>
    <property type="match status" value="1"/>
</dbReference>
<feature type="binding site" evidence="5">
    <location>
        <position position="279"/>
    </location>
    <ligand>
        <name>pyridoxal 5'-phosphate</name>
        <dbReference type="ChEBI" id="CHEBI:597326"/>
    </ligand>
</feature>
<dbReference type="EMBL" id="CAAHFG010000002">
    <property type="protein sequence ID" value="VGO14978.1"/>
    <property type="molecule type" value="Genomic_DNA"/>
</dbReference>
<feature type="binding site" evidence="5">
    <location>
        <position position="136"/>
    </location>
    <ligand>
        <name>pyridoxal 5'-phosphate</name>
        <dbReference type="ChEBI" id="CHEBI:597326"/>
    </ligand>
</feature>
<dbReference type="Proteomes" id="UP000366872">
    <property type="component" value="Unassembled WGS sequence"/>
</dbReference>
<dbReference type="Pfam" id="PF00202">
    <property type="entry name" value="Aminotran_3"/>
    <property type="match status" value="1"/>
</dbReference>
<dbReference type="NCBIfam" id="TIGR00707">
    <property type="entry name" value="argD"/>
    <property type="match status" value="1"/>
</dbReference>
<dbReference type="CDD" id="cd00610">
    <property type="entry name" value="OAT_like"/>
    <property type="match status" value="1"/>
</dbReference>
<dbReference type="AlphaFoldDB" id="A0A6C2U4I6"/>
<evidence type="ECO:0000256" key="2">
    <source>
        <dbReference type="ARBA" id="ARBA00022605"/>
    </source>
</evidence>
<dbReference type="GO" id="GO:0030170">
    <property type="term" value="F:pyridoxal phosphate binding"/>
    <property type="evidence" value="ECO:0007669"/>
    <property type="project" value="InterPro"/>
</dbReference>
<dbReference type="InterPro" id="IPR015421">
    <property type="entry name" value="PyrdxlP-dep_Trfase_major"/>
</dbReference>
<dbReference type="UniPathway" id="UPA00068">
    <property type="reaction ID" value="UER00109"/>
</dbReference>
<feature type="binding site" evidence="5">
    <location>
        <position position="139"/>
    </location>
    <ligand>
        <name>N(2)-acetyl-L-ornithine</name>
        <dbReference type="ChEBI" id="CHEBI:57805"/>
    </ligand>
</feature>
<keyword evidence="5" id="KW-0055">Arginine biosynthesis</keyword>
<dbReference type="PIRSF" id="PIRSF000521">
    <property type="entry name" value="Transaminase_4ab_Lys_Orn"/>
    <property type="match status" value="1"/>
</dbReference>
<comment type="miscellaneous">
    <text evidence="5">May also have succinyldiaminopimelate aminotransferase activity, thus carrying out the corresponding step in lysine biosynthesis.</text>
</comment>
<dbReference type="Gene3D" id="3.90.1150.10">
    <property type="entry name" value="Aspartate Aminotransferase, domain 1"/>
    <property type="match status" value="1"/>
</dbReference>
<evidence type="ECO:0000256" key="3">
    <source>
        <dbReference type="ARBA" id="ARBA00022679"/>
    </source>
</evidence>
<dbReference type="GO" id="GO:0006526">
    <property type="term" value="P:L-arginine biosynthetic process"/>
    <property type="evidence" value="ECO:0007669"/>
    <property type="project" value="UniProtKB-UniRule"/>
</dbReference>
<dbReference type="InterPro" id="IPR005814">
    <property type="entry name" value="Aminotrans_3"/>
</dbReference>
<dbReference type="GO" id="GO:0003992">
    <property type="term" value="F:N2-acetyl-L-ornithine:2-oxoglutarate 5-aminotransferase activity"/>
    <property type="evidence" value="ECO:0007669"/>
    <property type="project" value="UniProtKB-UniRule"/>
</dbReference>
<accession>A0A6C2U4I6</accession>
<evidence type="ECO:0000256" key="4">
    <source>
        <dbReference type="ARBA" id="ARBA00022898"/>
    </source>
</evidence>
<protein>
    <recommendedName>
        <fullName evidence="5">Acetylornithine aminotransferase</fullName>
        <shortName evidence="5">ACOAT</shortName>
        <ecNumber evidence="5">2.6.1.11</ecNumber>
    </recommendedName>
</protein>
<feature type="binding site" evidence="5">
    <location>
        <begin position="106"/>
        <end position="107"/>
    </location>
    <ligand>
        <name>pyridoxal 5'-phosphate</name>
        <dbReference type="ChEBI" id="CHEBI:597326"/>
    </ligand>
</feature>
<dbReference type="RefSeq" id="WP_136080596.1">
    <property type="nucleotide sequence ID" value="NZ_CAAHFG010000002.1"/>
</dbReference>
<keyword evidence="1 5" id="KW-0032">Aminotransferase</keyword>
<keyword evidence="5" id="KW-0963">Cytoplasm</keyword>
<dbReference type="Gene3D" id="3.40.640.10">
    <property type="entry name" value="Type I PLP-dependent aspartate aminotransferase-like (Major domain)"/>
    <property type="match status" value="1"/>
</dbReference>
<comment type="similarity">
    <text evidence="5">Belongs to the class-III pyridoxal-phosphate-dependent aminotransferase family. ArgD subfamily.</text>
</comment>
<dbReference type="GO" id="GO:0005737">
    <property type="term" value="C:cytoplasm"/>
    <property type="evidence" value="ECO:0007669"/>
    <property type="project" value="UniProtKB-SubCell"/>
</dbReference>
<sequence>MKTEEIAQLQKEHLMPTYAPGIALVEGSGTSVWDAEGKEYLDFVSGIAVTNIGHCHPKMVHAVQDQVETLVHVSNLYYNEKQPVLAKSLAEHSGLPGAKCFFCNSGAEANEGLIKLARLWGSKHGKYEIVTMRQSFHGRTLATLTATGQDKVQIGFGPLPEGFVYANFNDIQSIEDAIGSKTAAVLVEALQGEGGVIPSEPEFLPALRKLCDEKGILLLCDEVQCGMGRTGKWFGFQNYDVVPDAFSLAKGLGNGFPIGAIVAGETLSDIFQPGHHATTFGGTPLACSAAQAVIDVIEEEELLANTMIMGAYFVEGLCEIAMKHKKWIAGVRGLGLLLGLVLDVPAAPLQKKLQEKGMLALATAGNVIRLLPPLTVSQEEIDKALKLIGEACVELHDEMAAQSPNPCQCGMGE</sequence>
<keyword evidence="2 5" id="KW-0028">Amino-acid biosynthesis</keyword>
<dbReference type="SUPFAM" id="SSF53383">
    <property type="entry name" value="PLP-dependent transferases"/>
    <property type="match status" value="1"/>
</dbReference>
<feature type="modified residue" description="N6-(pyridoxal phosphate)lysine" evidence="5">
    <location>
        <position position="250"/>
    </location>
</feature>
<proteinExistence type="inferred from homology"/>
<dbReference type="EC" id="2.6.1.11" evidence="5"/>
<comment type="cofactor">
    <cofactor evidence="5">
        <name>pyridoxal 5'-phosphate</name>
        <dbReference type="ChEBI" id="CHEBI:597326"/>
    </cofactor>
    <text evidence="5">Binds 1 pyridoxal phosphate per subunit.</text>
</comment>
<comment type="catalytic activity">
    <reaction evidence="5">
        <text>N(2)-acetyl-L-ornithine + 2-oxoglutarate = N-acetyl-L-glutamate 5-semialdehyde + L-glutamate</text>
        <dbReference type="Rhea" id="RHEA:18049"/>
        <dbReference type="ChEBI" id="CHEBI:16810"/>
        <dbReference type="ChEBI" id="CHEBI:29123"/>
        <dbReference type="ChEBI" id="CHEBI:29985"/>
        <dbReference type="ChEBI" id="CHEBI:57805"/>
        <dbReference type="EC" id="2.6.1.11"/>
    </reaction>
</comment>
<reference evidence="6 7" key="1">
    <citation type="submission" date="2019-04" db="EMBL/GenBank/DDBJ databases">
        <authorList>
            <person name="Van Vliet M D."/>
        </authorList>
    </citation>
    <scope>NUCLEOTIDE SEQUENCE [LARGE SCALE GENOMIC DNA]</scope>
    <source>
        <strain evidence="6 7">F1</strain>
    </source>
</reference>
<dbReference type="PROSITE" id="PS00600">
    <property type="entry name" value="AA_TRANSFER_CLASS_3"/>
    <property type="match status" value="1"/>
</dbReference>
<evidence type="ECO:0000256" key="1">
    <source>
        <dbReference type="ARBA" id="ARBA00022576"/>
    </source>
</evidence>
<dbReference type="InterPro" id="IPR050103">
    <property type="entry name" value="Class-III_PLP-dep_AT"/>
</dbReference>
<dbReference type="InterPro" id="IPR049704">
    <property type="entry name" value="Aminotrans_3_PPA_site"/>
</dbReference>
<evidence type="ECO:0000313" key="6">
    <source>
        <dbReference type="EMBL" id="VGO14978.1"/>
    </source>
</evidence>
<keyword evidence="7" id="KW-1185">Reference proteome</keyword>